<dbReference type="SUPFAM" id="SSF56801">
    <property type="entry name" value="Acetyl-CoA synthetase-like"/>
    <property type="match status" value="1"/>
</dbReference>
<dbReference type="PROSITE" id="PS00455">
    <property type="entry name" value="AMP_BINDING"/>
    <property type="match status" value="1"/>
</dbReference>
<accession>A0ABR0KP81</accession>
<dbReference type="EMBL" id="JAVRRG010000002">
    <property type="protein sequence ID" value="KAK5102341.1"/>
    <property type="molecule type" value="Genomic_DNA"/>
</dbReference>
<evidence type="ECO:0000259" key="2">
    <source>
        <dbReference type="Pfam" id="PF13193"/>
    </source>
</evidence>
<reference evidence="3 4" key="1">
    <citation type="submission" date="2023-08" db="EMBL/GenBank/DDBJ databases">
        <title>Black Yeasts Isolated from many extreme environments.</title>
        <authorList>
            <person name="Coleine C."/>
            <person name="Stajich J.E."/>
            <person name="Selbmann L."/>
        </authorList>
    </citation>
    <scope>NUCLEOTIDE SEQUENCE [LARGE SCALE GENOMIC DNA]</scope>
    <source>
        <strain evidence="3 4">CCFEE 5885</strain>
    </source>
</reference>
<evidence type="ECO:0000259" key="1">
    <source>
        <dbReference type="Pfam" id="PF00501"/>
    </source>
</evidence>
<dbReference type="InterPro" id="IPR020845">
    <property type="entry name" value="AMP-binding_CS"/>
</dbReference>
<dbReference type="CDD" id="cd05911">
    <property type="entry name" value="Firefly_Luc_like"/>
    <property type="match status" value="1"/>
</dbReference>
<dbReference type="Proteomes" id="UP001345013">
    <property type="component" value="Unassembled WGS sequence"/>
</dbReference>
<dbReference type="Gene3D" id="3.40.50.12780">
    <property type="entry name" value="N-terminal domain of ligase-like"/>
    <property type="match status" value="1"/>
</dbReference>
<dbReference type="InterPro" id="IPR025110">
    <property type="entry name" value="AMP-bd_C"/>
</dbReference>
<dbReference type="InterPro" id="IPR045851">
    <property type="entry name" value="AMP-bd_C_sf"/>
</dbReference>
<protein>
    <recommendedName>
        <fullName evidence="5">4-coumarate--CoA ligase</fullName>
    </recommendedName>
</protein>
<sequence length="566" mass="63578">MSHKSPYQIDIPHCNVLTYLYPEGQIVSDKQIWIDAEDERKALSPRQMLSWVRRLGFGLERLGVRKGEVVMIYTPNHIFVPAAYQGIVGSGRIFSGANPVYTLTEMEYQIKNTETTVILAHPSLVETAVEAARRVGLAKNRIFQFSDEPCAPLDGVVDWRKMIGSESEGENWHWDDMTSTAGQTIATINYSSGTTGLPKGVCVSHFNLVANCEQTIYIRDQETSYSPQSRPEERWIGFLPLYHAYGKFLRVNVSNANNDAGQMYANIMAQKLGNPMYIMQKFVFEKFLSVIQNRRITHLQVAPPILIMLDKRPETSNYDLSSVRNILCGAAPLSKELQNSIQRRFKLNVVQGWGMTESTCSAMHVPGGRYDDSGSVGLLNPNTECKLIGDDGQVVPPGEPGEMHVRGPQICLGYWRKEEATRESLDSDGWLKTGDVAIVRGDMFWIVDRKKELIKVNALQVAPAELEAVLLENSDIEDAGVVGITLDEQEWPRAYVQLKAQKKEAVSEEDIQEYMRGRVAKHKLLVGGVKFVNVVPRLASGKLERKVIRQWSKQDAIALGHQRARL</sequence>
<dbReference type="PANTHER" id="PTHR24096">
    <property type="entry name" value="LONG-CHAIN-FATTY-ACID--COA LIGASE"/>
    <property type="match status" value="1"/>
</dbReference>
<evidence type="ECO:0000313" key="4">
    <source>
        <dbReference type="Proteomes" id="UP001345013"/>
    </source>
</evidence>
<dbReference type="InterPro" id="IPR042099">
    <property type="entry name" value="ANL_N_sf"/>
</dbReference>
<feature type="domain" description="AMP-dependent synthetase/ligase" evidence="1">
    <location>
        <begin position="33"/>
        <end position="415"/>
    </location>
</feature>
<feature type="domain" description="AMP-binding enzyme C-terminal" evidence="2">
    <location>
        <begin position="465"/>
        <end position="542"/>
    </location>
</feature>
<evidence type="ECO:0000313" key="3">
    <source>
        <dbReference type="EMBL" id="KAK5102341.1"/>
    </source>
</evidence>
<dbReference type="InterPro" id="IPR000873">
    <property type="entry name" value="AMP-dep_synth/lig_dom"/>
</dbReference>
<comment type="caution">
    <text evidence="3">The sequence shown here is derived from an EMBL/GenBank/DDBJ whole genome shotgun (WGS) entry which is preliminary data.</text>
</comment>
<dbReference type="Pfam" id="PF00501">
    <property type="entry name" value="AMP-binding"/>
    <property type="match status" value="1"/>
</dbReference>
<name>A0ABR0KP81_9EURO</name>
<gene>
    <name evidence="3" type="ORF">LTR24_000251</name>
</gene>
<dbReference type="Pfam" id="PF13193">
    <property type="entry name" value="AMP-binding_C"/>
    <property type="match status" value="1"/>
</dbReference>
<dbReference type="PANTHER" id="PTHR24096:SF194">
    <property type="entry name" value="AMP-DEPENDENT SYNTHETASE_LIGASE DOMAIN-CONTAINING PROTEIN"/>
    <property type="match status" value="1"/>
</dbReference>
<evidence type="ECO:0008006" key="5">
    <source>
        <dbReference type="Google" id="ProtNLM"/>
    </source>
</evidence>
<dbReference type="Gene3D" id="3.30.300.30">
    <property type="match status" value="1"/>
</dbReference>
<organism evidence="3 4">
    <name type="scientific">Lithohypha guttulata</name>
    <dbReference type="NCBI Taxonomy" id="1690604"/>
    <lineage>
        <taxon>Eukaryota</taxon>
        <taxon>Fungi</taxon>
        <taxon>Dikarya</taxon>
        <taxon>Ascomycota</taxon>
        <taxon>Pezizomycotina</taxon>
        <taxon>Eurotiomycetes</taxon>
        <taxon>Chaetothyriomycetidae</taxon>
        <taxon>Chaetothyriales</taxon>
        <taxon>Trichomeriaceae</taxon>
        <taxon>Lithohypha</taxon>
    </lineage>
</organism>
<keyword evidence="4" id="KW-1185">Reference proteome</keyword>
<proteinExistence type="predicted"/>